<keyword evidence="3" id="KW-1185">Reference proteome</keyword>
<sequence>MKLTHLLTALPLAAAWSLRLYDKELYIDEIHSRQGTLSQPCKNLGNNVNKAQSMHWDYTNGFTKCRIRLYNSGDCSGDPLGDSNYAPWNLPNFSSAAKNKVDSYKIDCH</sequence>
<accession>A0AA40EPD4</accession>
<dbReference type="AlphaFoldDB" id="A0AA40EPD4"/>
<gene>
    <name evidence="2" type="ORF">B0T18DRAFT_391901</name>
</gene>
<dbReference type="Proteomes" id="UP001172155">
    <property type="component" value="Unassembled WGS sequence"/>
</dbReference>
<feature type="signal peptide" evidence="1">
    <location>
        <begin position="1"/>
        <end position="15"/>
    </location>
</feature>
<feature type="chain" id="PRO_5041398853" evidence="1">
    <location>
        <begin position="16"/>
        <end position="109"/>
    </location>
</feature>
<name>A0AA40EPD4_9PEZI</name>
<proteinExistence type="predicted"/>
<protein>
    <submittedName>
        <fullName evidence="2">Uncharacterized protein</fullName>
    </submittedName>
</protein>
<reference evidence="2" key="1">
    <citation type="submission" date="2023-06" db="EMBL/GenBank/DDBJ databases">
        <title>Genome-scale phylogeny and comparative genomics of the fungal order Sordariales.</title>
        <authorList>
            <consortium name="Lawrence Berkeley National Laboratory"/>
            <person name="Hensen N."/>
            <person name="Bonometti L."/>
            <person name="Westerberg I."/>
            <person name="Brannstrom I.O."/>
            <person name="Guillou S."/>
            <person name="Cros-Aarteil S."/>
            <person name="Calhoun S."/>
            <person name="Haridas S."/>
            <person name="Kuo A."/>
            <person name="Mondo S."/>
            <person name="Pangilinan J."/>
            <person name="Riley R."/>
            <person name="LaButti K."/>
            <person name="Andreopoulos B."/>
            <person name="Lipzen A."/>
            <person name="Chen C."/>
            <person name="Yanf M."/>
            <person name="Daum C."/>
            <person name="Ng V."/>
            <person name="Clum A."/>
            <person name="Steindorff A."/>
            <person name="Ohm R."/>
            <person name="Martin F."/>
            <person name="Silar P."/>
            <person name="Natvig D."/>
            <person name="Lalanne C."/>
            <person name="Gautier V."/>
            <person name="Ament-velasquez S.L."/>
            <person name="Kruys A."/>
            <person name="Hutchinson M.I."/>
            <person name="Powell A.J."/>
            <person name="Barry K."/>
            <person name="Miller A.N."/>
            <person name="Grigoriev I.V."/>
            <person name="Debuchy R."/>
            <person name="Gladieux P."/>
            <person name="Thoren M.H."/>
            <person name="Johannesson H."/>
        </authorList>
    </citation>
    <scope>NUCLEOTIDE SEQUENCE</scope>
    <source>
        <strain evidence="2">SMH3187-1</strain>
    </source>
</reference>
<keyword evidence="1" id="KW-0732">Signal</keyword>
<evidence type="ECO:0000256" key="1">
    <source>
        <dbReference type="SAM" id="SignalP"/>
    </source>
</evidence>
<organism evidence="2 3">
    <name type="scientific">Schizothecium vesticola</name>
    <dbReference type="NCBI Taxonomy" id="314040"/>
    <lineage>
        <taxon>Eukaryota</taxon>
        <taxon>Fungi</taxon>
        <taxon>Dikarya</taxon>
        <taxon>Ascomycota</taxon>
        <taxon>Pezizomycotina</taxon>
        <taxon>Sordariomycetes</taxon>
        <taxon>Sordariomycetidae</taxon>
        <taxon>Sordariales</taxon>
        <taxon>Schizotheciaceae</taxon>
        <taxon>Schizothecium</taxon>
    </lineage>
</organism>
<dbReference type="EMBL" id="JAUKUD010000005">
    <property type="protein sequence ID" value="KAK0743043.1"/>
    <property type="molecule type" value="Genomic_DNA"/>
</dbReference>
<comment type="caution">
    <text evidence="2">The sequence shown here is derived from an EMBL/GenBank/DDBJ whole genome shotgun (WGS) entry which is preliminary data.</text>
</comment>
<evidence type="ECO:0000313" key="3">
    <source>
        <dbReference type="Proteomes" id="UP001172155"/>
    </source>
</evidence>
<evidence type="ECO:0000313" key="2">
    <source>
        <dbReference type="EMBL" id="KAK0743043.1"/>
    </source>
</evidence>